<evidence type="ECO:0000313" key="1">
    <source>
        <dbReference type="EMBL" id="GIG33844.1"/>
    </source>
</evidence>
<name>A0A7Y9FDD3_9CELL</name>
<reference evidence="1 4" key="2">
    <citation type="submission" date="2021-01" db="EMBL/GenBank/DDBJ databases">
        <title>Whole genome shotgun sequence of Cellulomonas oligotrophica NBRC 109435.</title>
        <authorList>
            <person name="Komaki H."/>
            <person name="Tamura T."/>
        </authorList>
    </citation>
    <scope>NUCLEOTIDE SEQUENCE [LARGE SCALE GENOMIC DNA]</scope>
    <source>
        <strain evidence="1 4">NBRC 109435</strain>
    </source>
</reference>
<dbReference type="AlphaFoldDB" id="A0A7Y9FDD3"/>
<evidence type="ECO:0000313" key="4">
    <source>
        <dbReference type="Proteomes" id="UP000618382"/>
    </source>
</evidence>
<dbReference type="EMBL" id="JACCBK010000001">
    <property type="protein sequence ID" value="NYD85140.1"/>
    <property type="molecule type" value="Genomic_DNA"/>
</dbReference>
<dbReference type="RefSeq" id="WP_257023411.1">
    <property type="nucleotide sequence ID" value="NZ_BONN01000009.1"/>
</dbReference>
<dbReference type="EMBL" id="BONN01000009">
    <property type="protein sequence ID" value="GIG33844.1"/>
    <property type="molecule type" value="Genomic_DNA"/>
</dbReference>
<keyword evidence="4" id="KW-1185">Reference proteome</keyword>
<comment type="caution">
    <text evidence="2">The sequence shown here is derived from an EMBL/GenBank/DDBJ whole genome shotgun (WGS) entry which is preliminary data.</text>
</comment>
<sequence>MLALVAFVLGFLIMLLLINRQDDAAAAAQALAPWAPLAGPALR</sequence>
<gene>
    <name evidence="2" type="ORF">BKA21_000689</name>
    <name evidence="1" type="ORF">Col01nite_30030</name>
</gene>
<dbReference type="Proteomes" id="UP000577956">
    <property type="component" value="Unassembled WGS sequence"/>
</dbReference>
<dbReference type="Proteomes" id="UP000618382">
    <property type="component" value="Unassembled WGS sequence"/>
</dbReference>
<organism evidence="2 3">
    <name type="scientific">Cellulomonas oligotrophica</name>
    <dbReference type="NCBI Taxonomy" id="931536"/>
    <lineage>
        <taxon>Bacteria</taxon>
        <taxon>Bacillati</taxon>
        <taxon>Actinomycetota</taxon>
        <taxon>Actinomycetes</taxon>
        <taxon>Micrococcales</taxon>
        <taxon>Cellulomonadaceae</taxon>
        <taxon>Cellulomonas</taxon>
    </lineage>
</organism>
<reference evidence="2 3" key="1">
    <citation type="submission" date="2020-07" db="EMBL/GenBank/DDBJ databases">
        <title>Sequencing the genomes of 1000 actinobacteria strains.</title>
        <authorList>
            <person name="Klenk H.-P."/>
        </authorList>
    </citation>
    <scope>NUCLEOTIDE SEQUENCE [LARGE SCALE GENOMIC DNA]</scope>
    <source>
        <strain evidence="2 3">DSM 24482</strain>
    </source>
</reference>
<protein>
    <submittedName>
        <fullName evidence="2">Uncharacterized protein</fullName>
    </submittedName>
</protein>
<proteinExistence type="predicted"/>
<evidence type="ECO:0000313" key="3">
    <source>
        <dbReference type="Proteomes" id="UP000577956"/>
    </source>
</evidence>
<accession>A0A7Y9FDD3</accession>
<evidence type="ECO:0000313" key="2">
    <source>
        <dbReference type="EMBL" id="NYD85140.1"/>
    </source>
</evidence>